<dbReference type="Proteomes" id="UP000198858">
    <property type="component" value="Chromosome I"/>
</dbReference>
<accession>A0A1H1RZG7</accession>
<dbReference type="PROSITE" id="PS51257">
    <property type="entry name" value="PROKAR_LIPOPROTEIN"/>
    <property type="match status" value="1"/>
</dbReference>
<evidence type="ECO:0000313" key="2">
    <source>
        <dbReference type="Proteomes" id="UP000198858"/>
    </source>
</evidence>
<keyword evidence="2" id="KW-1185">Reference proteome</keyword>
<proteinExistence type="predicted"/>
<protein>
    <submittedName>
        <fullName evidence="1">3D (Asp-Asp-Asp) domain-containing protein</fullName>
    </submittedName>
</protein>
<organism evidence="1 2">
    <name type="scientific">Christiangramia echinicola</name>
    <dbReference type="NCBI Taxonomy" id="279359"/>
    <lineage>
        <taxon>Bacteria</taxon>
        <taxon>Pseudomonadati</taxon>
        <taxon>Bacteroidota</taxon>
        <taxon>Flavobacteriia</taxon>
        <taxon>Flavobacteriales</taxon>
        <taxon>Flavobacteriaceae</taxon>
        <taxon>Christiangramia</taxon>
    </lineage>
</organism>
<gene>
    <name evidence="1" type="ORF">SAMN04488552_3080</name>
</gene>
<dbReference type="AlphaFoldDB" id="A0A1H1RZG7"/>
<dbReference type="STRING" id="1250231.SAMN04488552_3080"/>
<evidence type="ECO:0000313" key="1">
    <source>
        <dbReference type="EMBL" id="SDS40988.1"/>
    </source>
</evidence>
<dbReference type="RefSeq" id="WP_244270324.1">
    <property type="nucleotide sequence ID" value="NZ_LT629745.1"/>
</dbReference>
<dbReference type="EMBL" id="LT629745">
    <property type="protein sequence ID" value="SDS40988.1"/>
    <property type="molecule type" value="Genomic_DNA"/>
</dbReference>
<reference evidence="1 2" key="1">
    <citation type="submission" date="2016-10" db="EMBL/GenBank/DDBJ databases">
        <authorList>
            <person name="Varghese N."/>
            <person name="Submissions S."/>
        </authorList>
    </citation>
    <scope>NUCLEOTIDE SEQUENCE [LARGE SCALE GENOMIC DNA]</scope>
    <source>
        <strain evidence="1 2">Mar_2010_102</strain>
    </source>
</reference>
<dbReference type="CDD" id="cd22784">
    <property type="entry name" value="DPBB_MltA_YuiC-like"/>
    <property type="match status" value="1"/>
</dbReference>
<name>A0A1H1RZG7_9FLAO</name>
<sequence>MRKWKLALSQNRELCLRNCTVIFFLIILCSCKRRNLTNEELDWDTICVTATAYNSVGYQTQDNPRITAWGDTLKPGMNAIAISRDLLKLGLDHNSKIKIEGFDSIYLVKDKMHYRWRNKIDIYMGENVDKAKKFGRKKLNIAYIFHKDTVSK</sequence>